<evidence type="ECO:0000313" key="1">
    <source>
        <dbReference type="EMBL" id="CAE6738270.1"/>
    </source>
</evidence>
<reference evidence="1 2" key="1">
    <citation type="submission" date="2021-02" db="EMBL/GenBank/DDBJ databases">
        <authorList>
            <person name="Han P."/>
        </authorList>
    </citation>
    <scope>NUCLEOTIDE SEQUENCE [LARGE SCALE GENOMIC DNA]</scope>
    <source>
        <strain evidence="1">Candidatus Nitrospira sp. ZN2</strain>
    </source>
</reference>
<dbReference type="PROSITE" id="PS51257">
    <property type="entry name" value="PROKAR_LIPOPROTEIN"/>
    <property type="match status" value="1"/>
</dbReference>
<name>A0ABN7L9J7_9BACT</name>
<evidence type="ECO:0000313" key="2">
    <source>
        <dbReference type="Proteomes" id="UP000675880"/>
    </source>
</evidence>
<organism evidence="1 2">
    <name type="scientific">Nitrospira defluvii</name>
    <dbReference type="NCBI Taxonomy" id="330214"/>
    <lineage>
        <taxon>Bacteria</taxon>
        <taxon>Pseudomonadati</taxon>
        <taxon>Nitrospirota</taxon>
        <taxon>Nitrospiria</taxon>
        <taxon>Nitrospirales</taxon>
        <taxon>Nitrospiraceae</taxon>
        <taxon>Nitrospira</taxon>
    </lineage>
</organism>
<protein>
    <submittedName>
        <fullName evidence="1">Uncharacterized protein</fullName>
    </submittedName>
</protein>
<dbReference type="EMBL" id="CAJNBJ010000004">
    <property type="protein sequence ID" value="CAE6738270.1"/>
    <property type="molecule type" value="Genomic_DNA"/>
</dbReference>
<proteinExistence type="predicted"/>
<keyword evidence="2" id="KW-1185">Reference proteome</keyword>
<gene>
    <name evidence="1" type="ORF">NSPZN2_120036</name>
</gene>
<accession>A0ABN7L9J7</accession>
<dbReference type="Proteomes" id="UP000675880">
    <property type="component" value="Unassembled WGS sequence"/>
</dbReference>
<sequence>MTLSPLKDAAELTFLKSINSFQFLFLAQLQTVVGCPLASLTMLPRGITPALNGALLGHATRPLQEELFSLSPTQAADRSTIFCHATTPPLPQQRTYD</sequence>
<comment type="caution">
    <text evidence="1">The sequence shown here is derived from an EMBL/GenBank/DDBJ whole genome shotgun (WGS) entry which is preliminary data.</text>
</comment>